<feature type="compositionally biased region" description="Basic and acidic residues" evidence="3">
    <location>
        <begin position="258"/>
        <end position="268"/>
    </location>
</feature>
<dbReference type="PANTHER" id="PTHR15327">
    <property type="entry name" value="MICROFIBRIL-ASSOCIATED PROTEIN"/>
    <property type="match status" value="1"/>
</dbReference>
<evidence type="ECO:0000313" key="5">
    <source>
        <dbReference type="EMBL" id="KAL0275552.1"/>
    </source>
</evidence>
<keyword evidence="2" id="KW-0175">Coiled coil</keyword>
<protein>
    <recommendedName>
        <fullName evidence="4">Micro-fibrillar-associated protein 1 C-terminal domain-containing protein</fullName>
    </recommendedName>
</protein>
<evidence type="ECO:0000256" key="1">
    <source>
        <dbReference type="ARBA" id="ARBA00008155"/>
    </source>
</evidence>
<evidence type="ECO:0000256" key="2">
    <source>
        <dbReference type="SAM" id="Coils"/>
    </source>
</evidence>
<proteinExistence type="inferred from homology"/>
<feature type="compositionally biased region" description="Acidic residues" evidence="3">
    <location>
        <begin position="141"/>
        <end position="152"/>
    </location>
</feature>
<gene>
    <name evidence="5" type="ORF">PYX00_003371</name>
</gene>
<dbReference type="EMBL" id="JARGDH010000002">
    <property type="protein sequence ID" value="KAL0275553.1"/>
    <property type="molecule type" value="Genomic_DNA"/>
</dbReference>
<accession>A0AAW2I048</accession>
<feature type="compositionally biased region" description="Acidic residues" evidence="3">
    <location>
        <begin position="188"/>
        <end position="204"/>
    </location>
</feature>
<sequence>MNSLIPAVFGIQSTAGAVPVKNDKGEVSMQKVKVHRYVSGKRPDYAPVSSSDEDSDTDGFIDPQKAQKQARASPPKIEPIEVDITEDMDNDPRLRRLEKSRAKRESDESDTEDRMERHRHIHEPEIIEEGESAEEKREGDESSDEGELSDEEIERRRLMLRQKLLSRKEEEELEVLDKEEENKSPVLSEEESSEFEEYSDSEEETGPRLKPVFVRKRDRITVIEKEKEAQKVKLMEIESKKMAEERRRQTLKMIEEDIRREASAKPGEDNTVQDVNTDDENDEVEYEAWKLRELKRIKRDRDEREAMEKERLELERIRNMTEEERRIELRNNPKIITNKSTKGKYKFLQKYYHRGVFYLDQDDEVFKRDFSCATLEDHFDKTILPKVMQVKNFGRSGRTKYTHLVDQDTTQVDSPWAADTAQNLKFYNNQAAGMRQQFEKPTKIMKKRK</sequence>
<name>A0AAW2I048_9NEOP</name>
<feature type="compositionally biased region" description="Basic and acidic residues" evidence="3">
    <location>
        <begin position="90"/>
        <end position="116"/>
    </location>
</feature>
<feature type="region of interest" description="Disordered" evidence="3">
    <location>
        <begin position="258"/>
        <end position="279"/>
    </location>
</feature>
<feature type="region of interest" description="Disordered" evidence="3">
    <location>
        <begin position="38"/>
        <end position="154"/>
    </location>
</feature>
<comment type="caution">
    <text evidence="5">The sequence shown here is derived from an EMBL/GenBank/DDBJ whole genome shotgun (WGS) entry which is preliminary data.</text>
</comment>
<dbReference type="AlphaFoldDB" id="A0AAW2I048"/>
<reference evidence="5" key="1">
    <citation type="journal article" date="2024" name="Gigascience">
        <title>Chromosome-level genome of the poultry shaft louse Menopon gallinae provides insight into the host-switching and adaptive evolution of parasitic lice.</title>
        <authorList>
            <person name="Xu Y."/>
            <person name="Ma L."/>
            <person name="Liu S."/>
            <person name="Liang Y."/>
            <person name="Liu Q."/>
            <person name="He Z."/>
            <person name="Tian L."/>
            <person name="Duan Y."/>
            <person name="Cai W."/>
            <person name="Li H."/>
            <person name="Song F."/>
        </authorList>
    </citation>
    <scope>NUCLEOTIDE SEQUENCE</scope>
    <source>
        <strain evidence="5">Cailab_2023a</strain>
    </source>
</reference>
<dbReference type="InterPro" id="IPR009730">
    <property type="entry name" value="MFAP1_C"/>
</dbReference>
<dbReference type="InterPro" id="IPR033194">
    <property type="entry name" value="MFAP1"/>
</dbReference>
<feature type="region of interest" description="Disordered" evidence="3">
    <location>
        <begin position="169"/>
        <end position="210"/>
    </location>
</feature>
<feature type="compositionally biased region" description="Acidic residues" evidence="3">
    <location>
        <begin position="80"/>
        <end position="89"/>
    </location>
</feature>
<feature type="domain" description="Micro-fibrillar-associated protein 1 C-terminal" evidence="4">
    <location>
        <begin position="201"/>
        <end position="409"/>
    </location>
</feature>
<dbReference type="EMBL" id="JARGDH010000002">
    <property type="protein sequence ID" value="KAL0275552.1"/>
    <property type="molecule type" value="Genomic_DNA"/>
</dbReference>
<comment type="similarity">
    <text evidence="1">Belongs to the MFAP1 family.</text>
</comment>
<organism evidence="5">
    <name type="scientific">Menopon gallinae</name>
    <name type="common">poultry shaft louse</name>
    <dbReference type="NCBI Taxonomy" id="328185"/>
    <lineage>
        <taxon>Eukaryota</taxon>
        <taxon>Metazoa</taxon>
        <taxon>Ecdysozoa</taxon>
        <taxon>Arthropoda</taxon>
        <taxon>Hexapoda</taxon>
        <taxon>Insecta</taxon>
        <taxon>Pterygota</taxon>
        <taxon>Neoptera</taxon>
        <taxon>Paraneoptera</taxon>
        <taxon>Psocodea</taxon>
        <taxon>Troctomorpha</taxon>
        <taxon>Phthiraptera</taxon>
        <taxon>Amblycera</taxon>
        <taxon>Menoponidae</taxon>
        <taxon>Menopon</taxon>
    </lineage>
</organism>
<dbReference type="Pfam" id="PF06991">
    <property type="entry name" value="MFAP1"/>
    <property type="match status" value="1"/>
</dbReference>
<feature type="coiled-coil region" evidence="2">
    <location>
        <begin position="297"/>
        <end position="324"/>
    </location>
</feature>
<evidence type="ECO:0000259" key="4">
    <source>
        <dbReference type="Pfam" id="PF06991"/>
    </source>
</evidence>
<evidence type="ECO:0000256" key="3">
    <source>
        <dbReference type="SAM" id="MobiDB-lite"/>
    </source>
</evidence>